<comment type="caution">
    <text evidence="1">The sequence shown here is derived from an EMBL/GenBank/DDBJ whole genome shotgun (WGS) entry which is preliminary data.</text>
</comment>
<organism evidence="1 2">
    <name type="scientific">Symbiodinium natans</name>
    <dbReference type="NCBI Taxonomy" id="878477"/>
    <lineage>
        <taxon>Eukaryota</taxon>
        <taxon>Sar</taxon>
        <taxon>Alveolata</taxon>
        <taxon>Dinophyceae</taxon>
        <taxon>Suessiales</taxon>
        <taxon>Symbiodiniaceae</taxon>
        <taxon>Symbiodinium</taxon>
    </lineage>
</organism>
<accession>A0A812RGP2</accession>
<gene>
    <name evidence="1" type="ORF">SNAT2548_LOCUS23983</name>
</gene>
<evidence type="ECO:0000313" key="1">
    <source>
        <dbReference type="EMBL" id="CAE7441227.1"/>
    </source>
</evidence>
<reference evidence="1" key="1">
    <citation type="submission" date="2021-02" db="EMBL/GenBank/DDBJ databases">
        <authorList>
            <person name="Dougan E. K."/>
            <person name="Rhodes N."/>
            <person name="Thang M."/>
            <person name="Chan C."/>
        </authorList>
    </citation>
    <scope>NUCLEOTIDE SEQUENCE</scope>
</reference>
<dbReference type="Proteomes" id="UP000604046">
    <property type="component" value="Unassembled WGS sequence"/>
</dbReference>
<proteinExistence type="predicted"/>
<keyword evidence="2" id="KW-1185">Reference proteome</keyword>
<dbReference type="EMBL" id="CAJNDS010002341">
    <property type="protein sequence ID" value="CAE7441227.1"/>
    <property type="molecule type" value="Genomic_DNA"/>
</dbReference>
<dbReference type="AlphaFoldDB" id="A0A812RGP2"/>
<sequence length="112" mass="12237">MACCSLVMSEPHVMRSHQSGAIVVLLSIAGRNITQALDVEEALLPKKEKKVSGEKRKRVEEISIAFLRDGKEALFGIAMLSAVAVFYLPSREQAAVTVVPSILGSEDRLRML</sequence>
<evidence type="ECO:0000313" key="2">
    <source>
        <dbReference type="Proteomes" id="UP000604046"/>
    </source>
</evidence>
<name>A0A812RGP2_9DINO</name>
<protein>
    <submittedName>
        <fullName evidence="1">Uncharacterized protein</fullName>
    </submittedName>
</protein>